<dbReference type="Proteomes" id="UP000199612">
    <property type="component" value="Unassembled WGS sequence"/>
</dbReference>
<gene>
    <name evidence="1" type="ORF">SAMN04488102_10523</name>
</gene>
<dbReference type="EMBL" id="FOLT01000005">
    <property type="protein sequence ID" value="SFC33084.1"/>
    <property type="molecule type" value="Genomic_DNA"/>
</dbReference>
<proteinExistence type="predicted"/>
<protein>
    <submittedName>
        <fullName evidence="1">Uncharacterized protein</fullName>
    </submittedName>
</protein>
<sequence length="1070" mass="123453">MKKKLTYIGIAFGLLLLFLPYIAWQLDSGRALDVLIMDKTVPDQTYREHKGITWALNHYKYIKSDQTAYDLTHDYTGFHPLEENQYDVSSLPVEEKDLIYMADTYGVYENEFYDLTEGETRSGLIYGGLTAEELAYVEEEMYASQTPLIAEFNSFASPTTSEVQDRFTSILGINWNGWTARYFNELDPELNSEIPLWILENYEQQTQETWGSSGPGLVFVKNDEHILVLEEGQDFEGEGVRFDFTSQGQAFFGMSLSSQYGYWFDIVEAEAADVLATYSLGLTEKGSKRLSEYDIENMIPAVTRNTVSGTPAYYFAGDFADMAATPSFYKYKGMDWLYRMMSWAQLKGTNAFYYRAYLPMMHTILQETHEGKSLKNKEDQASLMYEEEELAYPTRVNDTAFEVYSSGKWEEVEIQGVNMGIAKPGSWPGETAITYEEYARWLTQISDMGANVIRVYTIHPPEFYKALWMHNQQTDSPLYLVHGVWINEENLVSTLDAYSSSNIDPFENEIRDAVDVVHGNINLNPESGHASGEYAYDISPYIMGYILGIEWYPRMVEETNTLHESQEEFTGEYFTTKEANAFEKWLAQRMEYLTDYEASMYGTMHPISFTNWPTTDLLDHPAEPLAEEDRVSVDPNTIHATDRLKTGYFASYHVYPYYPDFLNYEQAYLDFIDHRGEKNSYAGYLNDLIQAHRMPVVIAEFGVPSSRGMTHENPYGWNQGFHSEKEQGAIDVRLFEDIRHQGAAGGILFTWQDEWFKRTWNTMKLDDPDRRPYWSNMQTNEQHFGLLSFETHKKPLDGSRDKWQAEEISAEKEDGLLHSISASHDEAYLYFMIDYDPQKWTSETDVTILLDTIDQQGNIDVPFIADQTFSEGIDFVIELSASNESRVWIDKYYDPFHFQFSYALEDTAGSQKVEKNSGQFHTIKLPLSMPMDIPSTGEHVPFQYYETGVLKEGIGSPESEEYDSLADYIFNRDSGILEVRIPWLMLNVKNPSQKEIMGDIQSEGLSASDYIEAVEYSVVTTENSRTTDQLPEKNAKDAEMVAYTWENWDQPVYEERLKESYKIIKEYLNE</sequence>
<name>A0A1I1IA97_9LACT</name>
<dbReference type="SUPFAM" id="SSF51445">
    <property type="entry name" value="(Trans)glycosidases"/>
    <property type="match status" value="1"/>
</dbReference>
<dbReference type="AlphaFoldDB" id="A0A1I1IA97"/>
<organism evidence="1 2">
    <name type="scientific">Alkalibacterium subtropicum</name>
    <dbReference type="NCBI Taxonomy" id="753702"/>
    <lineage>
        <taxon>Bacteria</taxon>
        <taxon>Bacillati</taxon>
        <taxon>Bacillota</taxon>
        <taxon>Bacilli</taxon>
        <taxon>Lactobacillales</taxon>
        <taxon>Carnobacteriaceae</taxon>
        <taxon>Alkalibacterium</taxon>
    </lineage>
</organism>
<reference evidence="2" key="1">
    <citation type="submission" date="2016-10" db="EMBL/GenBank/DDBJ databases">
        <authorList>
            <person name="Varghese N."/>
            <person name="Submissions S."/>
        </authorList>
    </citation>
    <scope>NUCLEOTIDE SEQUENCE [LARGE SCALE GENOMIC DNA]</scope>
    <source>
        <strain evidence="2">DSM 23664</strain>
    </source>
</reference>
<dbReference type="InterPro" id="IPR017853">
    <property type="entry name" value="GH"/>
</dbReference>
<keyword evidence="2" id="KW-1185">Reference proteome</keyword>
<evidence type="ECO:0000313" key="1">
    <source>
        <dbReference type="EMBL" id="SFC33084.1"/>
    </source>
</evidence>
<dbReference type="Gene3D" id="3.20.20.80">
    <property type="entry name" value="Glycosidases"/>
    <property type="match status" value="1"/>
</dbReference>
<dbReference type="OrthoDB" id="916275at2"/>
<dbReference type="RefSeq" id="WP_091529714.1">
    <property type="nucleotide sequence ID" value="NZ_FOLT01000005.1"/>
</dbReference>
<evidence type="ECO:0000313" key="2">
    <source>
        <dbReference type="Proteomes" id="UP000199612"/>
    </source>
</evidence>
<accession>A0A1I1IA97</accession>
<dbReference type="STRING" id="753702.SAMN04488102_10523"/>